<gene>
    <name evidence="2" type="ORF">Fmac_020351</name>
</gene>
<organism evidence="2 3">
    <name type="scientific">Flemingia macrophylla</name>
    <dbReference type="NCBI Taxonomy" id="520843"/>
    <lineage>
        <taxon>Eukaryota</taxon>
        <taxon>Viridiplantae</taxon>
        <taxon>Streptophyta</taxon>
        <taxon>Embryophyta</taxon>
        <taxon>Tracheophyta</taxon>
        <taxon>Spermatophyta</taxon>
        <taxon>Magnoliopsida</taxon>
        <taxon>eudicotyledons</taxon>
        <taxon>Gunneridae</taxon>
        <taxon>Pentapetalae</taxon>
        <taxon>rosids</taxon>
        <taxon>fabids</taxon>
        <taxon>Fabales</taxon>
        <taxon>Fabaceae</taxon>
        <taxon>Papilionoideae</taxon>
        <taxon>50 kb inversion clade</taxon>
        <taxon>NPAAA clade</taxon>
        <taxon>indigoferoid/millettioid clade</taxon>
        <taxon>Phaseoleae</taxon>
        <taxon>Flemingia</taxon>
    </lineage>
</organism>
<evidence type="ECO:0000313" key="2">
    <source>
        <dbReference type="EMBL" id="KAL2326924.1"/>
    </source>
</evidence>
<keyword evidence="3" id="KW-1185">Reference proteome</keyword>
<feature type="region of interest" description="Disordered" evidence="1">
    <location>
        <begin position="287"/>
        <end position="321"/>
    </location>
</feature>
<evidence type="ECO:0000256" key="1">
    <source>
        <dbReference type="SAM" id="MobiDB-lite"/>
    </source>
</evidence>
<dbReference type="AlphaFoldDB" id="A0ABD1LTV2"/>
<dbReference type="PANTHER" id="PTHR34285">
    <property type="entry name" value="OS08G0510800 PROTEIN"/>
    <property type="match status" value="1"/>
</dbReference>
<dbReference type="EMBL" id="JBGMDY010000007">
    <property type="protein sequence ID" value="KAL2326924.1"/>
    <property type="molecule type" value="Genomic_DNA"/>
</dbReference>
<name>A0ABD1LTV2_9FABA</name>
<evidence type="ECO:0000313" key="3">
    <source>
        <dbReference type="Proteomes" id="UP001603857"/>
    </source>
</evidence>
<comment type="caution">
    <text evidence="2">The sequence shown here is derived from an EMBL/GenBank/DDBJ whole genome shotgun (WGS) entry which is preliminary data.</text>
</comment>
<proteinExistence type="predicted"/>
<sequence>MKASVKFREEQEKPLFRGKVPLSILGMPLESGIVAGDSKELSLNLSTLFEWGPCLKACYRPNDSKNPFSLIVKTGTGPFGSPLASSMLMTCEFALPTPTASPLFMLHFKPRFGDFTFKKTQSSVFDAAKPFAPPNDAVHDASLHSPISLPFLPGQSSVRMLSGVEVAARTTIPVLGRAAVKFRWGVRVPAEVKGGGTALQRIPFLVMDKIGVEHTVDCAGGGGGELKKKKKKAVPQVPAAGDPADVAEACLAVKRQMEVLQAESGLLRSAVEDLRREIVGVRGVGAEFGKGRNPSARKSEKKTTDVEASEELKKALMGNAA</sequence>
<dbReference type="Proteomes" id="UP001603857">
    <property type="component" value="Unassembled WGS sequence"/>
</dbReference>
<dbReference type="PANTHER" id="PTHR34285:SF3">
    <property type="entry name" value="OS08G0510800 PROTEIN"/>
    <property type="match status" value="1"/>
</dbReference>
<feature type="compositionally biased region" description="Basic and acidic residues" evidence="1">
    <location>
        <begin position="297"/>
        <end position="314"/>
    </location>
</feature>
<accession>A0ABD1LTV2</accession>
<protein>
    <submittedName>
        <fullName evidence="2">Uncharacterized protein</fullName>
    </submittedName>
</protein>
<reference evidence="2 3" key="1">
    <citation type="submission" date="2024-08" db="EMBL/GenBank/DDBJ databases">
        <title>Insights into the chromosomal genome structure of Flemingia macrophylla.</title>
        <authorList>
            <person name="Ding Y."/>
            <person name="Zhao Y."/>
            <person name="Bi W."/>
            <person name="Wu M."/>
            <person name="Zhao G."/>
            <person name="Gong Y."/>
            <person name="Li W."/>
            <person name="Zhang P."/>
        </authorList>
    </citation>
    <scope>NUCLEOTIDE SEQUENCE [LARGE SCALE GENOMIC DNA]</scope>
    <source>
        <strain evidence="2">DYQJB</strain>
        <tissue evidence="2">Leaf</tissue>
    </source>
</reference>